<gene>
    <name evidence="5" type="ORF">O4U47_16350</name>
</gene>
<comment type="caution">
    <text evidence="5">The sequence shown here is derived from an EMBL/GenBank/DDBJ whole genome shotgun (WGS) entry which is preliminary data.</text>
</comment>
<proteinExistence type="predicted"/>
<keyword evidence="3" id="KW-0804">Transcription</keyword>
<dbReference type="InterPro" id="IPR009594">
    <property type="entry name" value="Tscrpt_reg_HTH_AraC_N"/>
</dbReference>
<keyword evidence="1" id="KW-0805">Transcription regulation</keyword>
<dbReference type="Gene3D" id="1.10.10.60">
    <property type="entry name" value="Homeodomain-like"/>
    <property type="match status" value="1"/>
</dbReference>
<evidence type="ECO:0000256" key="2">
    <source>
        <dbReference type="ARBA" id="ARBA00023125"/>
    </source>
</evidence>
<protein>
    <submittedName>
        <fullName evidence="5">AraC family transcriptional regulator</fullName>
    </submittedName>
</protein>
<evidence type="ECO:0000256" key="3">
    <source>
        <dbReference type="ARBA" id="ARBA00023163"/>
    </source>
</evidence>
<dbReference type="PROSITE" id="PS01124">
    <property type="entry name" value="HTH_ARAC_FAMILY_2"/>
    <property type="match status" value="1"/>
</dbReference>
<reference evidence="5" key="1">
    <citation type="submission" date="2023-01" db="EMBL/GenBank/DDBJ databases">
        <title>Draft genome sequence of Nocardiopsis sp. LSu2-4 isolated from halophytes.</title>
        <authorList>
            <person name="Duangmal K."/>
            <person name="Chantavorakit T."/>
        </authorList>
    </citation>
    <scope>NUCLEOTIDE SEQUENCE</scope>
    <source>
        <strain evidence="5">LSu2-4</strain>
    </source>
</reference>
<dbReference type="InterPro" id="IPR009057">
    <property type="entry name" value="Homeodomain-like_sf"/>
</dbReference>
<dbReference type="InterPro" id="IPR018062">
    <property type="entry name" value="HTH_AraC-typ_CS"/>
</dbReference>
<dbReference type="SUPFAM" id="SSF46689">
    <property type="entry name" value="Homeodomain-like"/>
    <property type="match status" value="2"/>
</dbReference>
<keyword evidence="6" id="KW-1185">Reference proteome</keyword>
<evidence type="ECO:0000259" key="4">
    <source>
        <dbReference type="PROSITE" id="PS01124"/>
    </source>
</evidence>
<feature type="domain" description="HTH araC/xylS-type" evidence="4">
    <location>
        <begin position="193"/>
        <end position="291"/>
    </location>
</feature>
<dbReference type="InterPro" id="IPR018060">
    <property type="entry name" value="HTH_AraC"/>
</dbReference>
<dbReference type="PROSITE" id="PS00041">
    <property type="entry name" value="HTH_ARAC_FAMILY_1"/>
    <property type="match status" value="1"/>
</dbReference>
<keyword evidence="2" id="KW-0238">DNA-binding</keyword>
<dbReference type="Pfam" id="PF12833">
    <property type="entry name" value="HTH_18"/>
    <property type="match status" value="1"/>
</dbReference>
<dbReference type="PANTHER" id="PTHR43436">
    <property type="entry name" value="ARAC-FAMILY TRANSCRIPTIONAL REGULATOR"/>
    <property type="match status" value="1"/>
</dbReference>
<dbReference type="SMART" id="SM00342">
    <property type="entry name" value="HTH_ARAC"/>
    <property type="match status" value="1"/>
</dbReference>
<sequence>MESRRTSLIEAELRKRVIAAFDRPEEHAAIDDVALHVARGPVAPMLTHFHPTLYVVLQGAKRLILGGRQIDYHGGQLVLMGVDLPALVEIIQATEPAPYIAVELAVDRRVLGELVAQMPPRPPGRGRPVGVYPLPASAVSATSRLVQLMESPTDARILAEGVKREILYRVLSSGGGDGLLQMVRAEETLASIGQATDWMHDHLGAPIAVEDLAARARMSMSTFYRAFKDATGTTPTQYHKMLRLHEARRLVALRSRSMTSISEAVGYASPAQFSRDYKRAFGSAPIHDAQRYGREAVSSGESAAADQ</sequence>
<dbReference type="PANTHER" id="PTHR43436:SF1">
    <property type="entry name" value="TRANSCRIPTIONAL REGULATORY PROTEIN"/>
    <property type="match status" value="1"/>
</dbReference>
<organism evidence="5 6">
    <name type="scientific">Nocardiopsis suaedae</name>
    <dbReference type="NCBI Taxonomy" id="3018444"/>
    <lineage>
        <taxon>Bacteria</taxon>
        <taxon>Bacillati</taxon>
        <taxon>Actinomycetota</taxon>
        <taxon>Actinomycetes</taxon>
        <taxon>Streptosporangiales</taxon>
        <taxon>Nocardiopsidaceae</taxon>
        <taxon>Nocardiopsis</taxon>
    </lineage>
</organism>
<evidence type="ECO:0000313" key="5">
    <source>
        <dbReference type="EMBL" id="MDA2806086.1"/>
    </source>
</evidence>
<dbReference type="Proteomes" id="UP001165685">
    <property type="component" value="Unassembled WGS sequence"/>
</dbReference>
<name>A0ABT4TN85_9ACTN</name>
<dbReference type="Pfam" id="PF06719">
    <property type="entry name" value="AraC_N"/>
    <property type="match status" value="1"/>
</dbReference>
<dbReference type="EMBL" id="JAQFWP010000029">
    <property type="protein sequence ID" value="MDA2806086.1"/>
    <property type="molecule type" value="Genomic_DNA"/>
</dbReference>
<evidence type="ECO:0000313" key="6">
    <source>
        <dbReference type="Proteomes" id="UP001165685"/>
    </source>
</evidence>
<evidence type="ECO:0000256" key="1">
    <source>
        <dbReference type="ARBA" id="ARBA00023015"/>
    </source>
</evidence>
<dbReference type="RefSeq" id="WP_270678732.1">
    <property type="nucleotide sequence ID" value="NZ_JAQFWP010000029.1"/>
</dbReference>
<accession>A0ABT4TN85</accession>